<feature type="transmembrane region" description="Helical" evidence="8">
    <location>
        <begin position="21"/>
        <end position="45"/>
    </location>
</feature>
<evidence type="ECO:0000256" key="5">
    <source>
        <dbReference type="ARBA" id="ARBA00022692"/>
    </source>
</evidence>
<dbReference type="GO" id="GO:0008643">
    <property type="term" value="P:carbohydrate transport"/>
    <property type="evidence" value="ECO:0007669"/>
    <property type="project" value="InterPro"/>
</dbReference>
<keyword evidence="4" id="KW-1003">Cell membrane</keyword>
<feature type="transmembrane region" description="Helical" evidence="8">
    <location>
        <begin position="162"/>
        <end position="181"/>
    </location>
</feature>
<feature type="transmembrane region" description="Helical" evidence="8">
    <location>
        <begin position="344"/>
        <end position="367"/>
    </location>
</feature>
<dbReference type="GO" id="GO:0006814">
    <property type="term" value="P:sodium ion transport"/>
    <property type="evidence" value="ECO:0007669"/>
    <property type="project" value="InterPro"/>
</dbReference>
<accession>A0A7H0LG19</accession>
<feature type="transmembrane region" description="Helical" evidence="8">
    <location>
        <begin position="91"/>
        <end position="112"/>
    </location>
</feature>
<dbReference type="AlphaFoldDB" id="A0A7H0LG19"/>
<feature type="transmembrane region" description="Helical" evidence="8">
    <location>
        <begin position="193"/>
        <end position="216"/>
    </location>
</feature>
<organism evidence="9 10">
    <name type="scientific">Sphingomonas alpina</name>
    <dbReference type="NCBI Taxonomy" id="653931"/>
    <lineage>
        <taxon>Bacteria</taxon>
        <taxon>Pseudomonadati</taxon>
        <taxon>Pseudomonadota</taxon>
        <taxon>Alphaproteobacteria</taxon>
        <taxon>Sphingomonadales</taxon>
        <taxon>Sphingomonadaceae</taxon>
        <taxon>Sphingomonas</taxon>
    </lineage>
</organism>
<evidence type="ECO:0000313" key="9">
    <source>
        <dbReference type="EMBL" id="QNQ08622.1"/>
    </source>
</evidence>
<protein>
    <submittedName>
        <fullName evidence="9">MFS transporter</fullName>
    </submittedName>
</protein>
<feature type="transmembrane region" description="Helical" evidence="8">
    <location>
        <begin position="313"/>
        <end position="332"/>
    </location>
</feature>
<keyword evidence="10" id="KW-1185">Reference proteome</keyword>
<keyword evidence="3" id="KW-0813">Transport</keyword>
<evidence type="ECO:0000256" key="2">
    <source>
        <dbReference type="ARBA" id="ARBA00009617"/>
    </source>
</evidence>
<dbReference type="PROSITE" id="PS00872">
    <property type="entry name" value="NA_GALACTOSIDE_SYMP"/>
    <property type="match status" value="1"/>
</dbReference>
<sequence>MASQAHAAAARAHRLPLRQKLGFAAGGLVDGTALHPLNIFLLFYLTSVAGMAPGLAGAAIAAGLVVDAVADPLIGSVSDHCRSRLGRRLPFMLGSLLPIALSLILLFSLPSSLAGVGLFAWVAFLSVALRVSVSLFLLPVTALGAELTDDYRERSTLMTLRWFFFMSGGIAGLLLGFGLFFAGPQGLMARGQYTPFAIALSLIIIGGGLVACWTALTTRGREHPPTAEAHSGAAFFRELAECLRNPSFRIVLTTNILFFVGFGVNSVLGIHANTLFWGLTGGQTQAVTMALFFGLFLGAPLGGLLLSRLEKRTVLALGISVLLACQSAPVLLRLAGLFPFEGATLATALTLFALMMGMFMGAAGIAMNAMGPDVADQHDVLFGTRREGLFAAGNAFANKAASAGGTLVAGLLLGFIALPKGSHLSAGDVPERSLHLLGLVYGPGAALFSLLAVITILQYRIDRAAHARNIAVLNDRRLALDAAA</sequence>
<dbReference type="PANTHER" id="PTHR11328:SF24">
    <property type="entry name" value="MAJOR FACILITATOR SUPERFAMILY (MFS) PROFILE DOMAIN-CONTAINING PROTEIN"/>
    <property type="match status" value="1"/>
</dbReference>
<feature type="transmembrane region" description="Helical" evidence="8">
    <location>
        <begin position="388"/>
        <end position="418"/>
    </location>
</feature>
<evidence type="ECO:0000256" key="7">
    <source>
        <dbReference type="ARBA" id="ARBA00023136"/>
    </source>
</evidence>
<dbReference type="EMBL" id="CP061038">
    <property type="protein sequence ID" value="QNQ08622.1"/>
    <property type="molecule type" value="Genomic_DNA"/>
</dbReference>
<evidence type="ECO:0000256" key="6">
    <source>
        <dbReference type="ARBA" id="ARBA00022989"/>
    </source>
</evidence>
<dbReference type="RefSeq" id="WP_187760950.1">
    <property type="nucleotide sequence ID" value="NZ_CP061038.1"/>
</dbReference>
<dbReference type="PANTHER" id="PTHR11328">
    <property type="entry name" value="MAJOR FACILITATOR SUPERFAMILY DOMAIN-CONTAINING PROTEIN"/>
    <property type="match status" value="1"/>
</dbReference>
<feature type="transmembrane region" description="Helical" evidence="8">
    <location>
        <begin position="256"/>
        <end position="280"/>
    </location>
</feature>
<reference evidence="9 10" key="1">
    <citation type="submission" date="2020-09" db="EMBL/GenBank/DDBJ databases">
        <title>Sphingomonas sp., a new species isolated from pork steak.</title>
        <authorList>
            <person name="Heidler von Heilborn D."/>
        </authorList>
    </citation>
    <scope>NUCLEOTIDE SEQUENCE [LARGE SCALE GENOMIC DNA]</scope>
    <source>
        <strain evidence="10">S8-3T</strain>
    </source>
</reference>
<gene>
    <name evidence="9" type="ORF">H3Z74_18005</name>
</gene>
<feature type="transmembrane region" description="Helical" evidence="8">
    <location>
        <begin position="118"/>
        <end position="141"/>
    </location>
</feature>
<evidence type="ECO:0000313" key="10">
    <source>
        <dbReference type="Proteomes" id="UP000516148"/>
    </source>
</evidence>
<dbReference type="GO" id="GO:0005886">
    <property type="term" value="C:plasma membrane"/>
    <property type="evidence" value="ECO:0007669"/>
    <property type="project" value="UniProtKB-SubCell"/>
</dbReference>
<evidence type="ECO:0000256" key="1">
    <source>
        <dbReference type="ARBA" id="ARBA00004651"/>
    </source>
</evidence>
<feature type="transmembrane region" description="Helical" evidence="8">
    <location>
        <begin position="438"/>
        <end position="459"/>
    </location>
</feature>
<dbReference type="InterPro" id="IPR018043">
    <property type="entry name" value="Na/Gal_symport_CS"/>
</dbReference>
<dbReference type="Proteomes" id="UP000516148">
    <property type="component" value="Chromosome"/>
</dbReference>
<dbReference type="Pfam" id="PF13347">
    <property type="entry name" value="MFS_2"/>
    <property type="match status" value="1"/>
</dbReference>
<name>A0A7H0LG19_9SPHN</name>
<evidence type="ECO:0000256" key="8">
    <source>
        <dbReference type="SAM" id="Phobius"/>
    </source>
</evidence>
<comment type="subcellular location">
    <subcellularLocation>
        <location evidence="1">Cell membrane</location>
        <topology evidence="1">Multi-pass membrane protein</topology>
    </subcellularLocation>
</comment>
<keyword evidence="7 8" id="KW-0472">Membrane</keyword>
<feature type="transmembrane region" description="Helical" evidence="8">
    <location>
        <begin position="51"/>
        <end position="70"/>
    </location>
</feature>
<dbReference type="Gene3D" id="1.20.1250.20">
    <property type="entry name" value="MFS general substrate transporter like domains"/>
    <property type="match status" value="2"/>
</dbReference>
<dbReference type="InterPro" id="IPR036259">
    <property type="entry name" value="MFS_trans_sf"/>
</dbReference>
<dbReference type="KEGG" id="spap:H3Z74_18005"/>
<dbReference type="InterPro" id="IPR039672">
    <property type="entry name" value="MFS_2"/>
</dbReference>
<evidence type="ECO:0000256" key="4">
    <source>
        <dbReference type="ARBA" id="ARBA00022475"/>
    </source>
</evidence>
<dbReference type="GO" id="GO:0015293">
    <property type="term" value="F:symporter activity"/>
    <property type="evidence" value="ECO:0007669"/>
    <property type="project" value="InterPro"/>
</dbReference>
<comment type="similarity">
    <text evidence="2">Belongs to the sodium:galactoside symporter (TC 2.A.2) family.</text>
</comment>
<proteinExistence type="inferred from homology"/>
<keyword evidence="5 8" id="KW-0812">Transmembrane</keyword>
<dbReference type="SUPFAM" id="SSF103473">
    <property type="entry name" value="MFS general substrate transporter"/>
    <property type="match status" value="1"/>
</dbReference>
<keyword evidence="6 8" id="KW-1133">Transmembrane helix</keyword>
<feature type="transmembrane region" description="Helical" evidence="8">
    <location>
        <begin position="286"/>
        <end position="306"/>
    </location>
</feature>
<evidence type="ECO:0000256" key="3">
    <source>
        <dbReference type="ARBA" id="ARBA00022448"/>
    </source>
</evidence>